<protein>
    <submittedName>
        <fullName evidence="2">Uncharacterized protein</fullName>
    </submittedName>
</protein>
<evidence type="ECO:0000313" key="3">
    <source>
        <dbReference type="Proteomes" id="UP000193391"/>
    </source>
</evidence>
<sequence>MGPPGVRSLAAFFGRSRPFSSPSFAKGAVFAPPPDVAVFVFWSEGTAVFGPVGAPSAGGVTAVASLGLFVEPADLSVSLPASLPVVNGGLKFIIAVIGSNIAFIPAAAPISLPPGTNGFCAGDCPVASWPIKRPQASNPSASRDVSAPSPAYKRPMALAASPPLAVAATCARQSSRKRIASSSGSGMIRFSSFSSFALFPVFSCTVLAVVFSGAGALRAALPLFKGVCAAADDGAGLTSSLSLSLPPARLCDRPFASSVPGAWRFPGFDVAAGSVADLHPLAAAPVLTVCFFGAAFLPRRGAVDFFPV</sequence>
<keyword evidence="1" id="KW-0812">Transmembrane</keyword>
<reference evidence="2 3" key="1">
    <citation type="submission" date="2014-03" db="EMBL/GenBank/DDBJ databases">
        <title>The draft genome sequence of Thalassospira mesophila JCM 18969.</title>
        <authorList>
            <person name="Lai Q."/>
            <person name="Shao Z."/>
        </authorList>
    </citation>
    <scope>NUCLEOTIDE SEQUENCE [LARGE SCALE GENOMIC DNA]</scope>
    <source>
        <strain evidence="2 3">JCM 18969</strain>
    </source>
</reference>
<dbReference type="EMBL" id="JFKA01000004">
    <property type="protein sequence ID" value="OSQ38526.1"/>
    <property type="molecule type" value="Genomic_DNA"/>
</dbReference>
<gene>
    <name evidence="2" type="ORF">TMES_12080</name>
</gene>
<keyword evidence="1" id="KW-0472">Membrane</keyword>
<name>A0A1Y2L089_9PROT</name>
<accession>A0A1Y2L089</accession>
<organism evidence="2 3">
    <name type="scientific">Thalassospira mesophila</name>
    <dbReference type="NCBI Taxonomy" id="1293891"/>
    <lineage>
        <taxon>Bacteria</taxon>
        <taxon>Pseudomonadati</taxon>
        <taxon>Pseudomonadota</taxon>
        <taxon>Alphaproteobacteria</taxon>
        <taxon>Rhodospirillales</taxon>
        <taxon>Thalassospiraceae</taxon>
        <taxon>Thalassospira</taxon>
    </lineage>
</organism>
<keyword evidence="1" id="KW-1133">Transmembrane helix</keyword>
<feature type="transmembrane region" description="Helical" evidence="1">
    <location>
        <begin position="278"/>
        <end position="297"/>
    </location>
</feature>
<evidence type="ECO:0000256" key="1">
    <source>
        <dbReference type="SAM" id="Phobius"/>
    </source>
</evidence>
<keyword evidence="3" id="KW-1185">Reference proteome</keyword>
<comment type="caution">
    <text evidence="2">The sequence shown here is derived from an EMBL/GenBank/DDBJ whole genome shotgun (WGS) entry which is preliminary data.</text>
</comment>
<feature type="transmembrane region" description="Helical" evidence="1">
    <location>
        <begin position="196"/>
        <end position="217"/>
    </location>
</feature>
<dbReference type="Proteomes" id="UP000193391">
    <property type="component" value="Unassembled WGS sequence"/>
</dbReference>
<evidence type="ECO:0000313" key="2">
    <source>
        <dbReference type="EMBL" id="OSQ38526.1"/>
    </source>
</evidence>
<dbReference type="AlphaFoldDB" id="A0A1Y2L089"/>
<proteinExistence type="predicted"/>